<keyword evidence="12" id="KW-0812">Transmembrane</keyword>
<keyword evidence="12" id="KW-1133">Transmembrane helix</keyword>
<feature type="transmembrane region" description="Helical" evidence="12">
    <location>
        <begin position="386"/>
        <end position="411"/>
    </location>
</feature>
<name>S7ME90_MYOBR</name>
<comment type="subcellular location">
    <subcellularLocation>
        <location evidence="2">Cell membrane</location>
        <topology evidence="2">Lipid-anchor</topology>
        <topology evidence="2">GPI-anchor</topology>
    </subcellularLocation>
    <subcellularLocation>
        <location evidence="1">Secreted</location>
        <location evidence="1">Extracellular space</location>
    </subcellularLocation>
</comment>
<dbReference type="InterPro" id="IPR042235">
    <property type="entry name" value="ZP-C_dom"/>
</dbReference>
<dbReference type="GO" id="GO:0098552">
    <property type="term" value="C:side of membrane"/>
    <property type="evidence" value="ECO:0007669"/>
    <property type="project" value="UniProtKB-KW"/>
</dbReference>
<evidence type="ECO:0000256" key="8">
    <source>
        <dbReference type="ARBA" id="ARBA00023136"/>
    </source>
</evidence>
<dbReference type="Gene3D" id="2.60.40.3210">
    <property type="entry name" value="Zona pellucida, ZP-N domain"/>
    <property type="match status" value="1"/>
</dbReference>
<dbReference type="InterPro" id="IPR055355">
    <property type="entry name" value="ZP-C"/>
</dbReference>
<accession>S7ME90</accession>
<evidence type="ECO:0000256" key="9">
    <source>
        <dbReference type="ARBA" id="ARBA00023157"/>
    </source>
</evidence>
<dbReference type="Proteomes" id="UP000052978">
    <property type="component" value="Unassembled WGS sequence"/>
</dbReference>
<evidence type="ECO:0000256" key="6">
    <source>
        <dbReference type="ARBA" id="ARBA00022729"/>
    </source>
</evidence>
<evidence type="ECO:0000256" key="11">
    <source>
        <dbReference type="ARBA" id="ARBA00023288"/>
    </source>
</evidence>
<reference evidence="14 15" key="1">
    <citation type="journal article" date="2013" name="Nat. Commun.">
        <title>Genome analysis reveals insights into physiology and longevity of the Brandt's bat Myotis brandtii.</title>
        <authorList>
            <person name="Seim I."/>
            <person name="Fang X."/>
            <person name="Xiong Z."/>
            <person name="Lobanov A.V."/>
            <person name="Huang Z."/>
            <person name="Ma S."/>
            <person name="Feng Y."/>
            <person name="Turanov A.A."/>
            <person name="Zhu Y."/>
            <person name="Lenz T.L."/>
            <person name="Gerashchenko M.V."/>
            <person name="Fan D."/>
            <person name="Hee Yim S."/>
            <person name="Yao X."/>
            <person name="Jordan D."/>
            <person name="Xiong Y."/>
            <person name="Ma Y."/>
            <person name="Lyapunov A.N."/>
            <person name="Chen G."/>
            <person name="Kulakova O.I."/>
            <person name="Sun Y."/>
            <person name="Lee S.G."/>
            <person name="Bronson R.T."/>
            <person name="Moskalev A.A."/>
            <person name="Sunyaev S.R."/>
            <person name="Zhang G."/>
            <person name="Krogh A."/>
            <person name="Wang J."/>
            <person name="Gladyshev V.N."/>
        </authorList>
    </citation>
    <scope>NUCLEOTIDE SEQUENCE [LARGE SCALE GENOMIC DNA]</scope>
</reference>
<dbReference type="InterPro" id="IPR001507">
    <property type="entry name" value="ZP_dom"/>
</dbReference>
<dbReference type="InterPro" id="IPR006694">
    <property type="entry name" value="Fatty_acid_hydroxylase"/>
</dbReference>
<dbReference type="SMART" id="SM00241">
    <property type="entry name" value="ZP"/>
    <property type="match status" value="1"/>
</dbReference>
<dbReference type="Pfam" id="PF23344">
    <property type="entry name" value="ZP-N"/>
    <property type="match status" value="1"/>
</dbReference>
<dbReference type="GO" id="GO:0005506">
    <property type="term" value="F:iron ion binding"/>
    <property type="evidence" value="ECO:0007669"/>
    <property type="project" value="InterPro"/>
</dbReference>
<keyword evidence="15" id="KW-1185">Reference proteome</keyword>
<evidence type="ECO:0000256" key="2">
    <source>
        <dbReference type="ARBA" id="ARBA00004609"/>
    </source>
</evidence>
<keyword evidence="8 12" id="KW-0472">Membrane</keyword>
<evidence type="ECO:0000256" key="4">
    <source>
        <dbReference type="ARBA" id="ARBA00022525"/>
    </source>
</evidence>
<dbReference type="FunFam" id="2.10.25.10:FF:000451">
    <property type="entry name" value="alpha-tectorin isoform X1"/>
    <property type="match status" value="1"/>
</dbReference>
<evidence type="ECO:0000313" key="14">
    <source>
        <dbReference type="EMBL" id="EPQ01996.1"/>
    </source>
</evidence>
<dbReference type="EMBL" id="KE161142">
    <property type="protein sequence ID" value="EPQ01996.1"/>
    <property type="molecule type" value="Genomic_DNA"/>
</dbReference>
<feature type="transmembrane region" description="Helical" evidence="12">
    <location>
        <begin position="470"/>
        <end position="491"/>
    </location>
</feature>
<dbReference type="Gene3D" id="2.60.40.4100">
    <property type="entry name" value="Zona pellucida, ZP-C domain"/>
    <property type="match status" value="1"/>
</dbReference>
<dbReference type="PROSITE" id="PS51034">
    <property type="entry name" value="ZP_2"/>
    <property type="match status" value="1"/>
</dbReference>
<dbReference type="GO" id="GO:0005576">
    <property type="term" value="C:extracellular region"/>
    <property type="evidence" value="ECO:0007669"/>
    <property type="project" value="UniProtKB-SubCell"/>
</dbReference>
<dbReference type="PANTHER" id="PTHR14002">
    <property type="entry name" value="ENDOGLIN/TGF-BETA RECEPTOR TYPE III"/>
    <property type="match status" value="1"/>
</dbReference>
<dbReference type="Pfam" id="PF04116">
    <property type="entry name" value="FA_hydroxylase"/>
    <property type="match status" value="1"/>
</dbReference>
<evidence type="ECO:0000256" key="7">
    <source>
        <dbReference type="ARBA" id="ARBA00022737"/>
    </source>
</evidence>
<keyword evidence="10" id="KW-0325">Glycoprotein</keyword>
<protein>
    <submittedName>
        <fullName evidence="14">Alpha-tectorin</fullName>
    </submittedName>
</protein>
<gene>
    <name evidence="14" type="ORF">D623_10011945</name>
</gene>
<evidence type="ECO:0000256" key="10">
    <source>
        <dbReference type="ARBA" id="ARBA00023180"/>
    </source>
</evidence>
<evidence type="ECO:0000259" key="13">
    <source>
        <dbReference type="PROSITE" id="PS51034"/>
    </source>
</evidence>
<dbReference type="Pfam" id="PF00100">
    <property type="entry name" value="Zona_pellucida"/>
    <property type="match status" value="1"/>
</dbReference>
<keyword evidence="4" id="KW-0964">Secreted</keyword>
<evidence type="ECO:0000256" key="1">
    <source>
        <dbReference type="ARBA" id="ARBA00004239"/>
    </source>
</evidence>
<proteinExistence type="predicted"/>
<dbReference type="GO" id="GO:0016491">
    <property type="term" value="F:oxidoreductase activity"/>
    <property type="evidence" value="ECO:0007669"/>
    <property type="project" value="InterPro"/>
</dbReference>
<evidence type="ECO:0000256" key="5">
    <source>
        <dbReference type="ARBA" id="ARBA00022622"/>
    </source>
</evidence>
<organism evidence="14 15">
    <name type="scientific">Myotis brandtii</name>
    <name type="common">Brandt's bat</name>
    <dbReference type="NCBI Taxonomy" id="109478"/>
    <lineage>
        <taxon>Eukaryota</taxon>
        <taxon>Metazoa</taxon>
        <taxon>Chordata</taxon>
        <taxon>Craniata</taxon>
        <taxon>Vertebrata</taxon>
        <taxon>Euteleostomi</taxon>
        <taxon>Mammalia</taxon>
        <taxon>Eutheria</taxon>
        <taxon>Laurasiatheria</taxon>
        <taxon>Chiroptera</taxon>
        <taxon>Yangochiroptera</taxon>
        <taxon>Vespertilionidae</taxon>
        <taxon>Myotis</taxon>
    </lineage>
</organism>
<keyword evidence="5" id="KW-0336">GPI-anchor</keyword>
<dbReference type="FunFam" id="2.60.40.4100:FF:000001">
    <property type="entry name" value="alpha-tectorin isoform X1"/>
    <property type="match status" value="1"/>
</dbReference>
<evidence type="ECO:0000256" key="3">
    <source>
        <dbReference type="ARBA" id="ARBA00022475"/>
    </source>
</evidence>
<dbReference type="PROSITE" id="PS00682">
    <property type="entry name" value="ZP_1"/>
    <property type="match status" value="1"/>
</dbReference>
<keyword evidence="9" id="KW-1015">Disulfide bond</keyword>
<evidence type="ECO:0000313" key="15">
    <source>
        <dbReference type="Proteomes" id="UP000052978"/>
    </source>
</evidence>
<keyword evidence="3" id="KW-1003">Cell membrane</keyword>
<dbReference type="InterPro" id="IPR017977">
    <property type="entry name" value="ZP_dom_CS"/>
</dbReference>
<dbReference type="GO" id="GO:0005886">
    <property type="term" value="C:plasma membrane"/>
    <property type="evidence" value="ECO:0007669"/>
    <property type="project" value="UniProtKB-SubCell"/>
</dbReference>
<feature type="transmembrane region" description="Helical" evidence="12">
    <location>
        <begin position="431"/>
        <end position="450"/>
    </location>
</feature>
<dbReference type="AlphaFoldDB" id="S7ME90"/>
<dbReference type="PANTHER" id="PTHR14002:SF40">
    <property type="entry name" value="UROMODULIN"/>
    <property type="match status" value="1"/>
</dbReference>
<dbReference type="Gene3D" id="2.10.25.10">
    <property type="entry name" value="Laminin"/>
    <property type="match status" value="1"/>
</dbReference>
<keyword evidence="6" id="KW-0732">Signal</keyword>
<dbReference type="GO" id="GO:0008610">
    <property type="term" value="P:lipid biosynthetic process"/>
    <property type="evidence" value="ECO:0007669"/>
    <property type="project" value="InterPro"/>
</dbReference>
<feature type="domain" description="ZP" evidence="13">
    <location>
        <begin position="34"/>
        <end position="288"/>
    </location>
</feature>
<keyword evidence="11" id="KW-0449">Lipoprotein</keyword>
<sequence length="653" mass="74407">MDAVLAVARPAPTLLTVIVLFPTDSHDIIDAEVTCKASQMEVSISKCKLFQLGFEREGVRVNDRQCTGIEGEDFISFQINNTKGNCGNIVQSNGTHIMYKNTIWIESANNTGNIITRDRTINVEFSCAYELDIKISLDSVVKPMLSVINLTVPTQEGSFTTKMALYKNASYKHPYRQGEVVLTTRDVLYVGVFVVGADATHLILTLNKCYATPSRDSNDKLRYFIIEEGCQNIKDNTIGIEENGVSLTCRFHVTVFKFIGDYDEVHLHCAVSLCDSEKYSCKINCPQNSRIATEYTKEPKEQIISVGPIRRKRLDWCEDNGGCEQICTSRVEGPLCSCVTGTLQEDGKSCRGAEMDLVLSAADRYVFTPYVYPATWPEDNFFRQTLSLLIVTNLGAYILYFVFATLSYYFIFDHSLMKHPQFLKNQVYREIMFTVQALPWISIPTVALFLLELRGYSKLYDDVGGFPSGWFHLIVSVLSFLFFTDMLIYWIHRGLHHRLVYKHIHKPHHIWKIPTPFASHAFHPVDGFLQSLPYHIYPFIFPLHKVVYLGLYILVNIWTISIHDGDFRVPQILRPFINGSAHHTDHHMFFDYNYGQYFTLWDRIGGSFKNPSSFEGKGPLSYVKKMMEEKCSSHAGSACQDGKSLLGEFTKTE</sequence>
<dbReference type="FunFam" id="2.60.40.3210:FF:000002">
    <property type="entry name" value="Tectorin alpha"/>
    <property type="match status" value="1"/>
</dbReference>
<keyword evidence="7" id="KW-0677">Repeat</keyword>
<dbReference type="InterPro" id="IPR055356">
    <property type="entry name" value="ZP-N"/>
</dbReference>
<evidence type="ECO:0000256" key="12">
    <source>
        <dbReference type="SAM" id="Phobius"/>
    </source>
</evidence>